<dbReference type="Proteomes" id="UP000095384">
    <property type="component" value="Unassembled WGS sequence"/>
</dbReference>
<dbReference type="SUPFAM" id="SSF160207">
    <property type="entry name" value="NMB0488-like"/>
    <property type="match status" value="1"/>
</dbReference>
<dbReference type="AlphaFoldDB" id="A0A173XLT7"/>
<organism evidence="1 2">
    <name type="scientific">Agathobacter rectalis</name>
    <dbReference type="NCBI Taxonomy" id="39491"/>
    <lineage>
        <taxon>Bacteria</taxon>
        <taxon>Bacillati</taxon>
        <taxon>Bacillota</taxon>
        <taxon>Clostridia</taxon>
        <taxon>Lachnospirales</taxon>
        <taxon>Lachnospiraceae</taxon>
        <taxon>Agathobacter</taxon>
    </lineage>
</organism>
<proteinExistence type="predicted"/>
<name>A0A173XLT7_9FIRM</name>
<evidence type="ECO:0000313" key="1">
    <source>
        <dbReference type="EMBL" id="CUN52639.1"/>
    </source>
</evidence>
<reference evidence="1 2" key="1">
    <citation type="submission" date="2015-09" db="EMBL/GenBank/DDBJ databases">
        <authorList>
            <consortium name="Pathogen Informatics"/>
        </authorList>
    </citation>
    <scope>NUCLEOTIDE SEQUENCE [LARGE SCALE GENOMIC DNA]</scope>
    <source>
        <strain evidence="1 2">2789STDY5608860</strain>
    </source>
</reference>
<protein>
    <submittedName>
        <fullName evidence="1">Uncharacterized protein</fullName>
    </submittedName>
</protein>
<sequence>MGNDRIGVSIYKGEKRFLIIPEIRHIGGFSVESQWYKILPLSTEYEVLGECIGDAIKYAMYSEPSAMTPIERKENATWKNGSKYKSWLSFWKNNLLARVDYSIEKGYNIYSTERTEDVKGGYCNCIRRISLENDSSQYEIGKAIKDVLDAADLFYKGNNRNIIKQIQLLNNETLNVQKLEFPHFEEDNNIAAMEIYLCYRYILNENEEPLADIFLGIAPELDGDTGVENIRSTWEKIYGKADLFAVQDVKHGIFNMRVEMKNKNTHRISYMLQMEDDLLLECGLEIHQPNSKKKIDEKLVQVFETFASGCSF</sequence>
<dbReference type="EMBL" id="CYYW01000002">
    <property type="protein sequence ID" value="CUN52639.1"/>
    <property type="molecule type" value="Genomic_DNA"/>
</dbReference>
<gene>
    <name evidence="1" type="ORF">ERS852417_00498</name>
</gene>
<accession>A0A173XLT7</accession>
<evidence type="ECO:0000313" key="2">
    <source>
        <dbReference type="Proteomes" id="UP000095384"/>
    </source>
</evidence>
<dbReference type="RefSeq" id="WP_055222999.1">
    <property type="nucleotide sequence ID" value="NZ_CYYW01000002.1"/>
</dbReference>
<dbReference type="InterPro" id="IPR037891">
    <property type="entry name" value="Cdil-like_sf"/>
</dbReference>